<evidence type="ECO:0000313" key="5">
    <source>
        <dbReference type="EMBL" id="KAJ0201623.1"/>
    </source>
</evidence>
<sequence>MEDTGLNEIEEVQEDFEDEDDEEEEEEYEEDEVEEDDDDDDDDYQQLEYEDEEDDYEEEEYEDEDDYEEEEDEDEGELIPAGMTSSTVSSSIAVGGTLQGAVAMLENSNSCEGNPGNQENSEGDGGKESLNRGEIDGLFCPICFQAWTSGGEHQISCLPCGHIYGFSCIKTWIQQSPSSGKCPQCKKLCTLKDVRVLYASRLCVVDEKLQKRVYSLEAECAYLKQKTVYEDMREEMRKHMYAKAAEIEAKLRETREEMDAKQKHTDARFEAMEMMFNQKQNMRGN</sequence>
<reference evidence="5 6" key="1">
    <citation type="journal article" date="2017" name="Nat. Commun.">
        <title>Genome assembly with in vitro proximity ligation data and whole-genome triplication in lettuce.</title>
        <authorList>
            <person name="Reyes-Chin-Wo S."/>
            <person name="Wang Z."/>
            <person name="Yang X."/>
            <person name="Kozik A."/>
            <person name="Arikit S."/>
            <person name="Song C."/>
            <person name="Xia L."/>
            <person name="Froenicke L."/>
            <person name="Lavelle D.O."/>
            <person name="Truco M.J."/>
            <person name="Xia R."/>
            <person name="Zhu S."/>
            <person name="Xu C."/>
            <person name="Xu H."/>
            <person name="Xu X."/>
            <person name="Cox K."/>
            <person name="Korf I."/>
            <person name="Meyers B.C."/>
            <person name="Michelmore R.W."/>
        </authorList>
    </citation>
    <scope>NUCLEOTIDE SEQUENCE [LARGE SCALE GENOMIC DNA]</scope>
    <source>
        <strain evidence="6">cv. Salinas</strain>
        <tissue evidence="5">Seedlings</tissue>
    </source>
</reference>
<dbReference type="EMBL" id="NBSK02000006">
    <property type="protein sequence ID" value="KAJ0201623.1"/>
    <property type="molecule type" value="Genomic_DNA"/>
</dbReference>
<dbReference type="CDD" id="cd16450">
    <property type="entry name" value="mRING-C3HGC3_RFWD3"/>
    <property type="match status" value="1"/>
</dbReference>
<evidence type="ECO:0000256" key="2">
    <source>
        <dbReference type="SAM" id="Coils"/>
    </source>
</evidence>
<dbReference type="Gene3D" id="3.30.40.10">
    <property type="entry name" value="Zinc/RING finger domain, C3HC4 (zinc finger)"/>
    <property type="match status" value="1"/>
</dbReference>
<feature type="compositionally biased region" description="Acidic residues" evidence="3">
    <location>
        <begin position="1"/>
        <end position="77"/>
    </location>
</feature>
<accession>A0A9R1VB77</accession>
<dbReference type="InterPro" id="IPR013083">
    <property type="entry name" value="Znf_RING/FYVE/PHD"/>
</dbReference>
<keyword evidence="6" id="KW-1185">Reference proteome</keyword>
<dbReference type="GO" id="GO:0036297">
    <property type="term" value="P:interstrand cross-link repair"/>
    <property type="evidence" value="ECO:0007669"/>
    <property type="project" value="InterPro"/>
</dbReference>
<feature type="region of interest" description="Disordered" evidence="3">
    <location>
        <begin position="107"/>
        <end position="128"/>
    </location>
</feature>
<dbReference type="PROSITE" id="PS50089">
    <property type="entry name" value="ZF_RING_2"/>
    <property type="match status" value="1"/>
</dbReference>
<dbReference type="Proteomes" id="UP000235145">
    <property type="component" value="Unassembled WGS sequence"/>
</dbReference>
<evidence type="ECO:0000256" key="3">
    <source>
        <dbReference type="SAM" id="MobiDB-lite"/>
    </source>
</evidence>
<feature type="region of interest" description="Disordered" evidence="3">
    <location>
        <begin position="1"/>
        <end position="87"/>
    </location>
</feature>
<dbReference type="AlphaFoldDB" id="A0A9R1VB77"/>
<evidence type="ECO:0000313" key="6">
    <source>
        <dbReference type="Proteomes" id="UP000235145"/>
    </source>
</evidence>
<feature type="domain" description="RING-type" evidence="4">
    <location>
        <begin position="140"/>
        <end position="186"/>
    </location>
</feature>
<dbReference type="GO" id="GO:0008270">
    <property type="term" value="F:zinc ion binding"/>
    <property type="evidence" value="ECO:0007669"/>
    <property type="project" value="UniProtKB-KW"/>
</dbReference>
<feature type="compositionally biased region" description="Polar residues" evidence="3">
    <location>
        <begin position="107"/>
        <end position="120"/>
    </location>
</feature>
<dbReference type="SMART" id="SM00184">
    <property type="entry name" value="RING"/>
    <property type="match status" value="1"/>
</dbReference>
<comment type="caution">
    <text evidence="5">The sequence shown here is derived from an EMBL/GenBank/DDBJ whole genome shotgun (WGS) entry which is preliminary data.</text>
</comment>
<gene>
    <name evidence="5" type="ORF">LSAT_V11C600308930</name>
</gene>
<keyword evidence="1" id="KW-0863">Zinc-finger</keyword>
<dbReference type="GO" id="GO:0016567">
    <property type="term" value="P:protein ubiquitination"/>
    <property type="evidence" value="ECO:0007669"/>
    <property type="project" value="InterPro"/>
</dbReference>
<keyword evidence="1" id="KW-0479">Metal-binding</keyword>
<dbReference type="GO" id="GO:0004842">
    <property type="term" value="F:ubiquitin-protein transferase activity"/>
    <property type="evidence" value="ECO:0007669"/>
    <property type="project" value="InterPro"/>
</dbReference>
<dbReference type="PANTHER" id="PTHR16047">
    <property type="entry name" value="RFWD3 PROTEIN"/>
    <property type="match status" value="1"/>
</dbReference>
<proteinExistence type="predicted"/>
<dbReference type="SUPFAM" id="SSF57850">
    <property type="entry name" value="RING/U-box"/>
    <property type="match status" value="1"/>
</dbReference>
<protein>
    <recommendedName>
        <fullName evidence="4">RING-type domain-containing protein</fullName>
    </recommendedName>
</protein>
<dbReference type="PANTHER" id="PTHR16047:SF13">
    <property type="entry name" value="E3 UBIQUITIN-PROTEIN LIGASE RFWD3"/>
    <property type="match status" value="1"/>
</dbReference>
<dbReference type="Pfam" id="PF13639">
    <property type="entry name" value="zf-RING_2"/>
    <property type="match status" value="1"/>
</dbReference>
<dbReference type="OrthoDB" id="5600418at2759"/>
<evidence type="ECO:0000259" key="4">
    <source>
        <dbReference type="PROSITE" id="PS50089"/>
    </source>
</evidence>
<keyword evidence="2" id="KW-0175">Coiled coil</keyword>
<organism evidence="5 6">
    <name type="scientific">Lactuca sativa</name>
    <name type="common">Garden lettuce</name>
    <dbReference type="NCBI Taxonomy" id="4236"/>
    <lineage>
        <taxon>Eukaryota</taxon>
        <taxon>Viridiplantae</taxon>
        <taxon>Streptophyta</taxon>
        <taxon>Embryophyta</taxon>
        <taxon>Tracheophyta</taxon>
        <taxon>Spermatophyta</taxon>
        <taxon>Magnoliopsida</taxon>
        <taxon>eudicotyledons</taxon>
        <taxon>Gunneridae</taxon>
        <taxon>Pentapetalae</taxon>
        <taxon>asterids</taxon>
        <taxon>campanulids</taxon>
        <taxon>Asterales</taxon>
        <taxon>Asteraceae</taxon>
        <taxon>Cichorioideae</taxon>
        <taxon>Cichorieae</taxon>
        <taxon>Lactucinae</taxon>
        <taxon>Lactuca</taxon>
    </lineage>
</organism>
<dbReference type="InterPro" id="IPR037381">
    <property type="entry name" value="RFWD3"/>
</dbReference>
<dbReference type="GO" id="GO:0005634">
    <property type="term" value="C:nucleus"/>
    <property type="evidence" value="ECO:0007669"/>
    <property type="project" value="InterPro"/>
</dbReference>
<dbReference type="InterPro" id="IPR001841">
    <property type="entry name" value="Znf_RING"/>
</dbReference>
<feature type="coiled-coil region" evidence="2">
    <location>
        <begin position="237"/>
        <end position="264"/>
    </location>
</feature>
<evidence type="ECO:0000256" key="1">
    <source>
        <dbReference type="PROSITE-ProRule" id="PRU00175"/>
    </source>
</evidence>
<keyword evidence="1" id="KW-0862">Zinc</keyword>
<name>A0A9R1VB77_LACSA</name>